<comment type="caution">
    <text evidence="1">The sequence shown here is derived from an EMBL/GenBank/DDBJ whole genome shotgun (WGS) entry which is preliminary data.</text>
</comment>
<dbReference type="RefSeq" id="WP_345262738.1">
    <property type="nucleotide sequence ID" value="NZ_BAABHB010000001.1"/>
</dbReference>
<dbReference type="Pfam" id="PF19891">
    <property type="entry name" value="DUF6364"/>
    <property type="match status" value="1"/>
</dbReference>
<accession>A0ABP8JQD3</accession>
<evidence type="ECO:0000313" key="2">
    <source>
        <dbReference type="Proteomes" id="UP001500936"/>
    </source>
</evidence>
<dbReference type="InterPro" id="IPR045944">
    <property type="entry name" value="DUF6364"/>
</dbReference>
<sequence length="84" mass="9388">MDSKLTLRLDEQVIQKAKQYAAARKTSLSGLVENYLKSLTSRELSDAEEVVISPFVKSMTAGTPIPADIDAKTEYNAYLREKYS</sequence>
<reference evidence="2" key="1">
    <citation type="journal article" date="2019" name="Int. J. Syst. Evol. Microbiol.">
        <title>The Global Catalogue of Microorganisms (GCM) 10K type strain sequencing project: providing services to taxonomists for standard genome sequencing and annotation.</title>
        <authorList>
            <consortium name="The Broad Institute Genomics Platform"/>
            <consortium name="The Broad Institute Genome Sequencing Center for Infectious Disease"/>
            <person name="Wu L."/>
            <person name="Ma J."/>
        </authorList>
    </citation>
    <scope>NUCLEOTIDE SEQUENCE [LARGE SCALE GENOMIC DNA]</scope>
    <source>
        <strain evidence="2">JCM 17925</strain>
    </source>
</reference>
<dbReference type="Proteomes" id="UP001500936">
    <property type="component" value="Unassembled WGS sequence"/>
</dbReference>
<evidence type="ECO:0000313" key="1">
    <source>
        <dbReference type="EMBL" id="GAA4394557.1"/>
    </source>
</evidence>
<protein>
    <submittedName>
        <fullName evidence="1">DUF6364 family protein</fullName>
    </submittedName>
</protein>
<gene>
    <name evidence="1" type="ORF">GCM10023187_00520</name>
</gene>
<dbReference type="EMBL" id="BAABHB010000001">
    <property type="protein sequence ID" value="GAA4394557.1"/>
    <property type="molecule type" value="Genomic_DNA"/>
</dbReference>
<keyword evidence="2" id="KW-1185">Reference proteome</keyword>
<organism evidence="1 2">
    <name type="scientific">Nibrella viscosa</name>
    <dbReference type="NCBI Taxonomy" id="1084524"/>
    <lineage>
        <taxon>Bacteria</taxon>
        <taxon>Pseudomonadati</taxon>
        <taxon>Bacteroidota</taxon>
        <taxon>Cytophagia</taxon>
        <taxon>Cytophagales</taxon>
        <taxon>Spirosomataceae</taxon>
        <taxon>Nibrella</taxon>
    </lineage>
</organism>
<name>A0ABP8JQD3_9BACT</name>
<proteinExistence type="predicted"/>